<dbReference type="EMBL" id="MU795772">
    <property type="protein sequence ID" value="KAJ3804881.1"/>
    <property type="molecule type" value="Genomic_DNA"/>
</dbReference>
<evidence type="ECO:0000313" key="1">
    <source>
        <dbReference type="EMBL" id="KAJ3804881.1"/>
    </source>
</evidence>
<gene>
    <name evidence="1" type="ORF">F5876DRAFT_82481</name>
</gene>
<dbReference type="Proteomes" id="UP001163835">
    <property type="component" value="Unassembled WGS sequence"/>
</dbReference>
<protein>
    <submittedName>
        <fullName evidence="1">Uncharacterized protein</fullName>
    </submittedName>
</protein>
<proteinExistence type="predicted"/>
<comment type="caution">
    <text evidence="1">The sequence shown here is derived from an EMBL/GenBank/DDBJ whole genome shotgun (WGS) entry which is preliminary data.</text>
</comment>
<name>A0ACC1TJL3_9AGAR</name>
<organism evidence="1 2">
    <name type="scientific">Lentinula aff. lateritia</name>
    <dbReference type="NCBI Taxonomy" id="2804960"/>
    <lineage>
        <taxon>Eukaryota</taxon>
        <taxon>Fungi</taxon>
        <taxon>Dikarya</taxon>
        <taxon>Basidiomycota</taxon>
        <taxon>Agaricomycotina</taxon>
        <taxon>Agaricomycetes</taxon>
        <taxon>Agaricomycetidae</taxon>
        <taxon>Agaricales</taxon>
        <taxon>Marasmiineae</taxon>
        <taxon>Omphalotaceae</taxon>
        <taxon>Lentinula</taxon>
    </lineage>
</organism>
<reference evidence="1" key="1">
    <citation type="submission" date="2022-09" db="EMBL/GenBank/DDBJ databases">
        <title>A Global Phylogenomic Analysis of the Shiitake Genus Lentinula.</title>
        <authorList>
            <consortium name="DOE Joint Genome Institute"/>
            <person name="Sierra-Patev S."/>
            <person name="Min B."/>
            <person name="Naranjo-Ortiz M."/>
            <person name="Looney B."/>
            <person name="Konkel Z."/>
            <person name="Slot J.C."/>
            <person name="Sakamoto Y."/>
            <person name="Steenwyk J.L."/>
            <person name="Rokas A."/>
            <person name="Carro J."/>
            <person name="Camarero S."/>
            <person name="Ferreira P."/>
            <person name="Molpeceres G."/>
            <person name="Ruiz-Duenas F.J."/>
            <person name="Serrano A."/>
            <person name="Henrissat B."/>
            <person name="Drula E."/>
            <person name="Hughes K.W."/>
            <person name="Mata J.L."/>
            <person name="Ishikawa N.K."/>
            <person name="Vargas-Isla R."/>
            <person name="Ushijima S."/>
            <person name="Smith C.A."/>
            <person name="Ahrendt S."/>
            <person name="Andreopoulos W."/>
            <person name="He G."/>
            <person name="Labutti K."/>
            <person name="Lipzen A."/>
            <person name="Ng V."/>
            <person name="Riley R."/>
            <person name="Sandor L."/>
            <person name="Barry K."/>
            <person name="Martinez A.T."/>
            <person name="Xiao Y."/>
            <person name="Gibbons J.G."/>
            <person name="Terashima K."/>
            <person name="Grigoriev I.V."/>
            <person name="Hibbett D.S."/>
        </authorList>
    </citation>
    <scope>NUCLEOTIDE SEQUENCE</scope>
    <source>
        <strain evidence="1">TMI1499</strain>
    </source>
</reference>
<evidence type="ECO:0000313" key="2">
    <source>
        <dbReference type="Proteomes" id="UP001163835"/>
    </source>
</evidence>
<keyword evidence="2" id="KW-1185">Reference proteome</keyword>
<sequence length="167" mass="17114">MSVRTEVNLREACATGGMGLHGITGGNTGPDGFFRQGSVAVSNVTNMLVAVNPGSGTVSLFSVNPSDPSDLTLIGGQWPMSVTFNKAGDFVCGSNGGEVNGVRYTVFPYTKLPGSSGRHHPLPGINQTTPAAGPTNTVSQILFSSDSSKLLVAYSGTTPTAPGYLAY</sequence>
<accession>A0ACC1TJL3</accession>